<dbReference type="Proteomes" id="UP000765509">
    <property type="component" value="Unassembled WGS sequence"/>
</dbReference>
<accession>A0A9Q3E7E2</accession>
<organism evidence="1 2">
    <name type="scientific">Austropuccinia psidii MF-1</name>
    <dbReference type="NCBI Taxonomy" id="1389203"/>
    <lineage>
        <taxon>Eukaryota</taxon>
        <taxon>Fungi</taxon>
        <taxon>Dikarya</taxon>
        <taxon>Basidiomycota</taxon>
        <taxon>Pucciniomycotina</taxon>
        <taxon>Pucciniomycetes</taxon>
        <taxon>Pucciniales</taxon>
        <taxon>Sphaerophragmiaceae</taxon>
        <taxon>Austropuccinia</taxon>
    </lineage>
</organism>
<dbReference type="EMBL" id="AVOT02025046">
    <property type="protein sequence ID" value="MBW0516094.1"/>
    <property type="molecule type" value="Genomic_DNA"/>
</dbReference>
<keyword evidence="2" id="KW-1185">Reference proteome</keyword>
<evidence type="ECO:0000313" key="2">
    <source>
        <dbReference type="Proteomes" id="UP000765509"/>
    </source>
</evidence>
<sequence length="150" mass="17104">MGEANSENFDDDQDPIKEFLVEDQEDAQLKIEEIQLEEGLTQDTENKNLLKHTQYSQTFLVTPTKGMAYIHGTVTKITVCVYNAHHPLIIQSGANFSLVDRKYLDKHLPNWEKQLLPNKAKNLKSASGKLTSISIINKEMKYAIERVISE</sequence>
<dbReference type="AlphaFoldDB" id="A0A9Q3E7E2"/>
<evidence type="ECO:0000313" key="1">
    <source>
        <dbReference type="EMBL" id="MBW0516094.1"/>
    </source>
</evidence>
<protein>
    <submittedName>
        <fullName evidence="1">Uncharacterized protein</fullName>
    </submittedName>
</protein>
<gene>
    <name evidence="1" type="ORF">O181_055809</name>
</gene>
<proteinExistence type="predicted"/>
<comment type="caution">
    <text evidence="1">The sequence shown here is derived from an EMBL/GenBank/DDBJ whole genome shotgun (WGS) entry which is preliminary data.</text>
</comment>
<name>A0A9Q3E7E2_9BASI</name>
<reference evidence="1" key="1">
    <citation type="submission" date="2021-03" db="EMBL/GenBank/DDBJ databases">
        <title>Draft genome sequence of rust myrtle Austropuccinia psidii MF-1, a brazilian biotype.</title>
        <authorList>
            <person name="Quecine M.C."/>
            <person name="Pachon D.M.R."/>
            <person name="Bonatelli M.L."/>
            <person name="Correr F.H."/>
            <person name="Franceschini L.M."/>
            <person name="Leite T.F."/>
            <person name="Margarido G.R.A."/>
            <person name="Almeida C.A."/>
            <person name="Ferrarezi J.A."/>
            <person name="Labate C.A."/>
        </authorList>
    </citation>
    <scope>NUCLEOTIDE SEQUENCE</scope>
    <source>
        <strain evidence="1">MF-1</strain>
    </source>
</reference>